<dbReference type="PROSITE" id="PS00108">
    <property type="entry name" value="PROTEIN_KINASE_ST"/>
    <property type="match status" value="1"/>
</dbReference>
<dbReference type="Pfam" id="PF00069">
    <property type="entry name" value="Pkinase"/>
    <property type="match status" value="1"/>
</dbReference>
<evidence type="ECO:0000256" key="11">
    <source>
        <dbReference type="ARBA" id="ARBA00047430"/>
    </source>
</evidence>
<feature type="domain" description="EF-hand" evidence="14">
    <location>
        <begin position="410"/>
        <end position="438"/>
    </location>
</feature>
<evidence type="ECO:0000256" key="4">
    <source>
        <dbReference type="ARBA" id="ARBA00022679"/>
    </source>
</evidence>
<proteinExistence type="inferred from homology"/>
<evidence type="ECO:0000256" key="1">
    <source>
        <dbReference type="ARBA" id="ARBA00005354"/>
    </source>
</evidence>
<dbReference type="GO" id="GO:0004683">
    <property type="term" value="F:calcium/calmodulin-dependent protein kinase activity"/>
    <property type="evidence" value="ECO:0007669"/>
    <property type="project" value="UniProtKB-EC"/>
</dbReference>
<dbReference type="InterPro" id="IPR002048">
    <property type="entry name" value="EF_hand_dom"/>
</dbReference>
<comment type="catalytic activity">
    <reaction evidence="11">
        <text>L-seryl-[protein] + ATP = O-phospho-L-seryl-[protein] + ADP + H(+)</text>
        <dbReference type="Rhea" id="RHEA:17989"/>
        <dbReference type="Rhea" id="RHEA-COMP:9863"/>
        <dbReference type="Rhea" id="RHEA-COMP:11604"/>
        <dbReference type="ChEBI" id="CHEBI:15378"/>
        <dbReference type="ChEBI" id="CHEBI:29999"/>
        <dbReference type="ChEBI" id="CHEBI:30616"/>
        <dbReference type="ChEBI" id="CHEBI:83421"/>
        <dbReference type="ChEBI" id="CHEBI:456216"/>
        <dbReference type="EC" id="2.7.11.17"/>
    </reaction>
</comment>
<dbReference type="PRINTS" id="PR00450">
    <property type="entry name" value="RECOVERIN"/>
</dbReference>
<dbReference type="Gene3D" id="1.10.510.10">
    <property type="entry name" value="Transferase(Phosphotransferase) domain 1"/>
    <property type="match status" value="1"/>
</dbReference>
<dbReference type="EMBL" id="FJ913230">
    <property type="protein sequence ID" value="ADV78063.1"/>
    <property type="molecule type" value="Genomic_DNA"/>
</dbReference>
<evidence type="ECO:0000256" key="8">
    <source>
        <dbReference type="ARBA" id="ARBA00022840"/>
    </source>
</evidence>
<dbReference type="InterPro" id="IPR000719">
    <property type="entry name" value="Prot_kinase_dom"/>
</dbReference>
<dbReference type="GO" id="GO:0005509">
    <property type="term" value="F:calcium ion binding"/>
    <property type="evidence" value="ECO:0007669"/>
    <property type="project" value="InterPro"/>
</dbReference>
<protein>
    <recommendedName>
        <fullName evidence="2">calcium/calmodulin-dependent protein kinase</fullName>
        <ecNumber evidence="2">2.7.11.17</ecNumber>
    </recommendedName>
</protein>
<keyword evidence="3" id="KW-0723">Serine/threonine-protein kinase</keyword>
<evidence type="ECO:0000256" key="9">
    <source>
        <dbReference type="ARBA" id="ARBA00022860"/>
    </source>
</evidence>
<evidence type="ECO:0000313" key="15">
    <source>
        <dbReference type="EMBL" id="ADV78063.1"/>
    </source>
</evidence>
<evidence type="ECO:0000256" key="3">
    <source>
        <dbReference type="ARBA" id="ARBA00022527"/>
    </source>
</evidence>
<keyword evidence="5 12" id="KW-0547">Nucleotide-binding</keyword>
<dbReference type="Gene3D" id="1.10.238.10">
    <property type="entry name" value="EF-hand"/>
    <property type="match status" value="1"/>
</dbReference>
<evidence type="ECO:0000256" key="7">
    <source>
        <dbReference type="ARBA" id="ARBA00022837"/>
    </source>
</evidence>
<keyword evidence="6 15" id="KW-0418">Kinase</keyword>
<keyword evidence="4" id="KW-0808">Transferase</keyword>
<feature type="binding site" evidence="12">
    <location>
        <position position="43"/>
    </location>
    <ligand>
        <name>ATP</name>
        <dbReference type="ChEBI" id="CHEBI:30616"/>
    </ligand>
</feature>
<dbReference type="GO" id="GO:0005524">
    <property type="term" value="F:ATP binding"/>
    <property type="evidence" value="ECO:0007669"/>
    <property type="project" value="UniProtKB-UniRule"/>
</dbReference>
<dbReference type="PANTHER" id="PTHR24349">
    <property type="entry name" value="SERINE/THREONINE-PROTEIN KINASE"/>
    <property type="match status" value="1"/>
</dbReference>
<dbReference type="InterPro" id="IPR011992">
    <property type="entry name" value="EF-hand-dom_pair"/>
</dbReference>
<dbReference type="CDD" id="cd00051">
    <property type="entry name" value="EFh"/>
    <property type="match status" value="1"/>
</dbReference>
<dbReference type="GO" id="GO:0005516">
    <property type="term" value="F:calmodulin binding"/>
    <property type="evidence" value="ECO:0007669"/>
    <property type="project" value="UniProtKB-KW"/>
</dbReference>
<dbReference type="SMART" id="SM00054">
    <property type="entry name" value="EFh"/>
    <property type="match status" value="3"/>
</dbReference>
<evidence type="ECO:0000256" key="6">
    <source>
        <dbReference type="ARBA" id="ARBA00022777"/>
    </source>
</evidence>
<sequence>MVSENARRSLQEEYRIGQVLGSGGFSVVRRGTSREDGSVVAIKTLKKQGFGCPPDLHGGRASGRAPKKGRKSIDILPAPQELSVSEALVANEIVVMRRIVEEVSPHPNVIHLLDVFDDEAGVHLILELCSGGELFDRIVSQERYSEAGAATVIRQIANGLCSLHNAHVVHRDLKPENCLFLTPAEDSPLKIMDFGLSHIDEVTSPIVGMFGSIDYVAPETLMRRTVQSASDMWSLGVILYILLCGYPPFHASTNREKQKLILAGDFGSFEEYTWRTVSTSAKQLIVSLLTVDPTRRPSATELLLHPWVRGDSAKREPVDPDVFRRLQSFNARRKFRAAAFASILSSKFTLRTKNLKSLIGSTKVLNAEELQNLHNHFKRISANGLSVTLSEFQEVLKAMKMGPLLPLAPRIFDLFDDNKDGCVDNREIVVGFSSLKKSHGDEALQLCFQLYDTDGSGYISRDELASMLRALPDEYLPADVTEPGKLDEMFDHMDANNDGRISFEEFKEAIQVDNFLREAVLFPLGRSPV</sequence>
<keyword evidence="9" id="KW-0112">Calmodulin-binding</keyword>
<keyword evidence="8 12" id="KW-0067">ATP-binding</keyword>
<feature type="domain" description="Protein kinase" evidence="13">
    <location>
        <begin position="14"/>
        <end position="308"/>
    </location>
</feature>
<dbReference type="PROSITE" id="PS00018">
    <property type="entry name" value="EF_HAND_1"/>
    <property type="match status" value="3"/>
</dbReference>
<dbReference type="Gene3D" id="3.30.200.20">
    <property type="entry name" value="Phosphorylase Kinase, domain 1"/>
    <property type="match status" value="2"/>
</dbReference>
<dbReference type="PROSITE" id="PS50222">
    <property type="entry name" value="EF_HAND_2"/>
    <property type="match status" value="3"/>
</dbReference>
<reference evidence="15" key="1">
    <citation type="journal article" date="2010" name="New Phytol.">
        <title>Presence of three mycorrhizal genes in the common ancestor of land plants suggests a key role of mycorrhizas in the colonization of land by plants.</title>
        <authorList>
            <person name="Wang B."/>
            <person name="Yeun L.H."/>
            <person name="Xue J.Y."/>
            <person name="Liu Y."/>
            <person name="Ane J.M."/>
            <person name="Qiu Y.L."/>
        </authorList>
    </citation>
    <scope>NUCLEOTIDE SEQUENCE</scope>
</reference>
<name>E8ZA53_9MARC</name>
<keyword evidence="7" id="KW-0106">Calcium</keyword>
<feature type="domain" description="EF-hand" evidence="14">
    <location>
        <begin position="481"/>
        <end position="516"/>
    </location>
</feature>
<dbReference type="EC" id="2.7.11.17" evidence="2"/>
<evidence type="ECO:0000256" key="10">
    <source>
        <dbReference type="ARBA" id="ARBA00047307"/>
    </source>
</evidence>
<dbReference type="AlphaFoldDB" id="E8ZA53"/>
<dbReference type="InterPro" id="IPR050205">
    <property type="entry name" value="CDPK_Ser/Thr_kinases"/>
</dbReference>
<dbReference type="InterPro" id="IPR008271">
    <property type="entry name" value="Ser/Thr_kinase_AS"/>
</dbReference>
<dbReference type="SMART" id="SM00220">
    <property type="entry name" value="S_TKc"/>
    <property type="match status" value="1"/>
</dbReference>
<dbReference type="PROSITE" id="PS50011">
    <property type="entry name" value="PROTEIN_KINASE_DOM"/>
    <property type="match status" value="1"/>
</dbReference>
<dbReference type="InterPro" id="IPR018247">
    <property type="entry name" value="EF_Hand_1_Ca_BS"/>
</dbReference>
<evidence type="ECO:0000259" key="14">
    <source>
        <dbReference type="PROSITE" id="PS50222"/>
    </source>
</evidence>
<dbReference type="CDD" id="cd05117">
    <property type="entry name" value="STKc_CAMK"/>
    <property type="match status" value="1"/>
</dbReference>
<dbReference type="FunFam" id="1.10.510.10:FF:000610">
    <property type="entry name" value="Calcium and calcium/calmodulin-dependent serine/threonine-protein kinase"/>
    <property type="match status" value="1"/>
</dbReference>
<feature type="domain" description="EF-hand" evidence="14">
    <location>
        <begin position="439"/>
        <end position="474"/>
    </location>
</feature>
<accession>E8ZA53</accession>
<dbReference type="SUPFAM" id="SSF56112">
    <property type="entry name" value="Protein kinase-like (PK-like)"/>
    <property type="match status" value="1"/>
</dbReference>
<dbReference type="SUPFAM" id="SSF47473">
    <property type="entry name" value="EF-hand"/>
    <property type="match status" value="1"/>
</dbReference>
<gene>
    <name evidence="15" type="primary">CCaMK</name>
</gene>
<evidence type="ECO:0000256" key="12">
    <source>
        <dbReference type="PROSITE-ProRule" id="PRU10141"/>
    </source>
</evidence>
<organism evidence="15">
    <name type="scientific">Treubia lacunosa</name>
    <dbReference type="NCBI Taxonomy" id="93845"/>
    <lineage>
        <taxon>Eukaryota</taxon>
        <taxon>Viridiplantae</taxon>
        <taxon>Streptophyta</taxon>
        <taxon>Embryophyta</taxon>
        <taxon>Marchantiophyta</taxon>
        <taxon>Haplomitriopsida</taxon>
        <taxon>Treubiidae</taxon>
        <taxon>Treubiales</taxon>
        <taxon>Treubiaceae</taxon>
        <taxon>Treubia</taxon>
    </lineage>
</organism>
<dbReference type="Pfam" id="PF13499">
    <property type="entry name" value="EF-hand_7"/>
    <property type="match status" value="1"/>
</dbReference>
<evidence type="ECO:0000256" key="2">
    <source>
        <dbReference type="ARBA" id="ARBA00012434"/>
    </source>
</evidence>
<comment type="catalytic activity">
    <reaction evidence="10">
        <text>L-threonyl-[protein] + ATP = O-phospho-L-threonyl-[protein] + ADP + H(+)</text>
        <dbReference type="Rhea" id="RHEA:46608"/>
        <dbReference type="Rhea" id="RHEA-COMP:11060"/>
        <dbReference type="Rhea" id="RHEA-COMP:11605"/>
        <dbReference type="ChEBI" id="CHEBI:15378"/>
        <dbReference type="ChEBI" id="CHEBI:30013"/>
        <dbReference type="ChEBI" id="CHEBI:30616"/>
        <dbReference type="ChEBI" id="CHEBI:61977"/>
        <dbReference type="ChEBI" id="CHEBI:456216"/>
        <dbReference type="EC" id="2.7.11.17"/>
    </reaction>
</comment>
<comment type="similarity">
    <text evidence="1">Belongs to the protein kinase superfamily. CAMK Ser/Thr protein kinase family. CaMK subfamily.</text>
</comment>
<evidence type="ECO:0000256" key="5">
    <source>
        <dbReference type="ARBA" id="ARBA00022741"/>
    </source>
</evidence>
<dbReference type="InterPro" id="IPR017441">
    <property type="entry name" value="Protein_kinase_ATP_BS"/>
</dbReference>
<evidence type="ECO:0000259" key="13">
    <source>
        <dbReference type="PROSITE" id="PS50011"/>
    </source>
</evidence>
<dbReference type="InterPro" id="IPR011009">
    <property type="entry name" value="Kinase-like_dom_sf"/>
</dbReference>
<dbReference type="PROSITE" id="PS00107">
    <property type="entry name" value="PROTEIN_KINASE_ATP"/>
    <property type="match status" value="1"/>
</dbReference>